<dbReference type="GO" id="GO:0032585">
    <property type="term" value="C:multivesicular body membrane"/>
    <property type="evidence" value="ECO:0007669"/>
    <property type="project" value="UniProtKB-SubCell"/>
</dbReference>
<dbReference type="OrthoDB" id="272411at2759"/>
<organism evidence="10 11">
    <name type="scientific">Aspergillus ruber (strain CBS 135680)</name>
    <dbReference type="NCBI Taxonomy" id="1388766"/>
    <lineage>
        <taxon>Eukaryota</taxon>
        <taxon>Fungi</taxon>
        <taxon>Dikarya</taxon>
        <taxon>Ascomycota</taxon>
        <taxon>Pezizomycotina</taxon>
        <taxon>Eurotiomycetes</taxon>
        <taxon>Eurotiomycetidae</taxon>
        <taxon>Eurotiales</taxon>
        <taxon>Aspergillaceae</taxon>
        <taxon>Aspergillus</taxon>
        <taxon>Aspergillus subgen. Aspergillus</taxon>
    </lineage>
</organism>
<dbReference type="EMBL" id="KK088451">
    <property type="protein sequence ID" value="EYE90921.1"/>
    <property type="molecule type" value="Genomic_DNA"/>
</dbReference>
<reference evidence="11" key="1">
    <citation type="journal article" date="2014" name="Nat. Commun.">
        <title>Genomic adaptations of the halophilic Dead Sea filamentous fungus Eurotium rubrum.</title>
        <authorList>
            <person name="Kis-Papo T."/>
            <person name="Weig A.R."/>
            <person name="Riley R."/>
            <person name="Persoh D."/>
            <person name="Salamov A."/>
            <person name="Sun H."/>
            <person name="Lipzen A."/>
            <person name="Wasser S.P."/>
            <person name="Rambold G."/>
            <person name="Grigoriev I.V."/>
            <person name="Nevo E."/>
        </authorList>
    </citation>
    <scope>NUCLEOTIDE SEQUENCE [LARGE SCALE GENOMIC DNA]</scope>
    <source>
        <strain evidence="11">CBS 135680</strain>
    </source>
</reference>
<keyword evidence="5" id="KW-0072">Autophagy</keyword>
<dbReference type="PANTHER" id="PTHR13027">
    <property type="entry name" value="SAND PROTEIN-RELATED"/>
    <property type="match status" value="1"/>
</dbReference>
<keyword evidence="5" id="KW-0472">Membrane</keyword>
<dbReference type="InterPro" id="IPR043970">
    <property type="entry name" value="FUZ/MON1/HPS1_longin_3"/>
</dbReference>
<evidence type="ECO:0000256" key="3">
    <source>
        <dbReference type="ARBA" id="ARBA00022753"/>
    </source>
</evidence>
<evidence type="ECO:0000256" key="5">
    <source>
        <dbReference type="RuleBase" id="RU367048"/>
    </source>
</evidence>
<comment type="similarity">
    <text evidence="5">Belongs to the MON1/SAND family.</text>
</comment>
<dbReference type="STRING" id="1388766.A0A017S257"/>
<evidence type="ECO:0000256" key="2">
    <source>
        <dbReference type="ARBA" id="ARBA00018132"/>
    </source>
</evidence>
<feature type="region of interest" description="Disordered" evidence="6">
    <location>
        <begin position="107"/>
        <end position="126"/>
    </location>
</feature>
<evidence type="ECO:0000313" key="11">
    <source>
        <dbReference type="Proteomes" id="UP000019804"/>
    </source>
</evidence>
<keyword evidence="5" id="KW-0653">Protein transport</keyword>
<feature type="region of interest" description="Disordered" evidence="6">
    <location>
        <begin position="1"/>
        <end position="57"/>
    </location>
</feature>
<dbReference type="GO" id="GO:0016192">
    <property type="term" value="P:vesicle-mediated transport"/>
    <property type="evidence" value="ECO:0007669"/>
    <property type="project" value="InterPro"/>
</dbReference>
<evidence type="ECO:0000259" key="7">
    <source>
        <dbReference type="Pfam" id="PF19036"/>
    </source>
</evidence>
<dbReference type="InterPro" id="IPR004353">
    <property type="entry name" value="Mon1"/>
</dbReference>
<comment type="function">
    <text evidence="4">In complex with CCZ1, is required for multiple vacuole delivery pathways including the cytoplasm to vacuole transport (Cvt), autophagy, pexophagy and endocytosis. The MON1-CCZ1 complex acts at the fusion of vesicles with the vacuole, through its regulation of the SNARE complex during the coordinated priming and docking stages of fusion, and particularly at the stage of tethering/docking.</text>
</comment>
<gene>
    <name evidence="10" type="ORF">EURHEDRAFT_488105</name>
</gene>
<comment type="subcellular location">
    <subcellularLocation>
        <location evidence="5">Endosome</location>
        <location evidence="5">Multivesicular body membrane</location>
        <topology evidence="5">Peripheral membrane protein</topology>
    </subcellularLocation>
    <subcellularLocation>
        <location evidence="1 5">Prevacuolar compartment membrane</location>
        <topology evidence="1 5">Peripheral membrane protein</topology>
    </subcellularLocation>
    <subcellularLocation>
        <location evidence="5">Vacuole membrane</location>
        <topology evidence="5">Peripheral membrane protein</topology>
    </subcellularLocation>
</comment>
<evidence type="ECO:0000256" key="1">
    <source>
        <dbReference type="ARBA" id="ARBA00004380"/>
    </source>
</evidence>
<dbReference type="GO" id="GO:0006914">
    <property type="term" value="P:autophagy"/>
    <property type="evidence" value="ECO:0007669"/>
    <property type="project" value="UniProtKB-UniRule"/>
</dbReference>
<feature type="domain" description="FUZ/MON1/HPS1 first Longin" evidence="7">
    <location>
        <begin position="202"/>
        <end position="324"/>
    </location>
</feature>
<protein>
    <recommendedName>
        <fullName evidence="2 5">Vacuolar fusion protein MON1</fullName>
    </recommendedName>
</protein>
<keyword evidence="3 5" id="KW-0967">Endosome</keyword>
<keyword evidence="5" id="KW-0926">Vacuole</keyword>
<evidence type="ECO:0000256" key="4">
    <source>
        <dbReference type="ARBA" id="ARBA00043892"/>
    </source>
</evidence>
<dbReference type="Proteomes" id="UP000019804">
    <property type="component" value="Unassembled WGS sequence"/>
</dbReference>
<dbReference type="InterPro" id="IPR043971">
    <property type="entry name" value="FUZ/MON1/HPS1_longin_2"/>
</dbReference>
<evidence type="ECO:0000313" key="10">
    <source>
        <dbReference type="EMBL" id="EYE90921.1"/>
    </source>
</evidence>
<comment type="function">
    <text evidence="5">Required for multiple vacuole delivery pathways including the cytoplasm to vacuole transport (Cvt), autophagy, pexophagy and endocytosis.</text>
</comment>
<dbReference type="GO" id="GO:0000329">
    <property type="term" value="C:fungal-type vacuole membrane"/>
    <property type="evidence" value="ECO:0007669"/>
    <property type="project" value="TreeGrafter"/>
</dbReference>
<evidence type="ECO:0000259" key="9">
    <source>
        <dbReference type="Pfam" id="PF19038"/>
    </source>
</evidence>
<feature type="compositionally biased region" description="Polar residues" evidence="6">
    <location>
        <begin position="32"/>
        <end position="43"/>
    </location>
</feature>
<dbReference type="PANTHER" id="PTHR13027:SF7">
    <property type="entry name" value="VACUOLAR FUSION PROTEIN MON1 HOMOLOG"/>
    <property type="match status" value="1"/>
</dbReference>
<dbReference type="Pfam" id="PF19037">
    <property type="entry name" value="Fuz_longin_2"/>
    <property type="match status" value="1"/>
</dbReference>
<dbReference type="GO" id="GO:0006623">
    <property type="term" value="P:protein targeting to vacuole"/>
    <property type="evidence" value="ECO:0007669"/>
    <property type="project" value="UniProtKB-UniRule"/>
</dbReference>
<accession>A0A017S257</accession>
<dbReference type="PRINTS" id="PR01546">
    <property type="entry name" value="YEAST73DUF"/>
</dbReference>
<keyword evidence="5" id="KW-0813">Transport</keyword>
<name>A0A017S257_ASPRC</name>
<dbReference type="Pfam" id="PF19038">
    <property type="entry name" value="Fuz_longin_3"/>
    <property type="match status" value="1"/>
</dbReference>
<dbReference type="HOGENOM" id="CLU_014574_5_0_1"/>
<keyword evidence="11" id="KW-1185">Reference proteome</keyword>
<sequence length="619" mass="68341">MDRHVQGQASSGDNGDDPKNNPTGPHPGIYSTKCNSQDPSVSSEEQRPPLPPRPNTLNLLDERQTAQSNLQAKATTAVSLTEIESQQIPDTVPNRGLPETLRARTSLSQIGSSKASETGDSMSIRSSIPNTDVGEVENVFNDFIATEPGAVHQDSTGLLLFPEFRADDVEDDFVSEFESVGEVDEHGENEELILERWKAKKKHYLILSAAGKPIWTRHGDGGLISTYIGVIQTIISFYEDAKDPLSSFTAGDTKFLVLTKGPLYLVAISQLLESDNQLRLQLEALYMQILSTLTLPSLTHLFSVRPSTDLKRPLQGTESLLSTLADSFTKGSPTTLLSALECLKIRKAHRQTISNALLKAKVNSLLYGLVVAGGRLVSVVRPKKHSLHPGDLQLLFNMIFEAEGVKAGGGESWIPVCLPGFNSTGYLYMYVSFLDLRDETSNAPDEDTTKEESVAIILISTNKESFFELQEMRNTLVEQLEKTKSIKIIKAAVDKGRPNTTDIVPGTVLHHFLYKSKANVQFTMSSFDPDFSSISRRRRLMSTYNNLHTSIHAKHTHVKVHYCVSQSATSFAWVTPMFELYCVSGPNANRNALAQSASKIVQWVQKEEERLFIIGGAIF</sequence>
<dbReference type="GeneID" id="63700716"/>
<evidence type="ECO:0000256" key="6">
    <source>
        <dbReference type="SAM" id="MobiDB-lite"/>
    </source>
</evidence>
<dbReference type="RefSeq" id="XP_040634611.1">
    <property type="nucleotide sequence ID" value="XM_040785592.1"/>
</dbReference>
<dbReference type="GO" id="GO:0035658">
    <property type="term" value="C:Mon1-Ccz1 complex"/>
    <property type="evidence" value="ECO:0007669"/>
    <property type="project" value="TreeGrafter"/>
</dbReference>
<feature type="domain" description="FUZ/MON1/HPS1 second Longin" evidence="8">
    <location>
        <begin position="364"/>
        <end position="477"/>
    </location>
</feature>
<evidence type="ECO:0000259" key="8">
    <source>
        <dbReference type="Pfam" id="PF19037"/>
    </source>
</evidence>
<feature type="domain" description="FUZ/MON1/HPS1 third Longin" evidence="9">
    <location>
        <begin position="509"/>
        <end position="608"/>
    </location>
</feature>
<dbReference type="InterPro" id="IPR043972">
    <property type="entry name" value="FUZ/MON1/HPS1_longin_1"/>
</dbReference>
<proteinExistence type="inferred from homology"/>
<dbReference type="Pfam" id="PF19036">
    <property type="entry name" value="Fuz_longin_1"/>
    <property type="match status" value="1"/>
</dbReference>
<dbReference type="AlphaFoldDB" id="A0A017S257"/>